<keyword evidence="6" id="KW-0021">Allosteric enzyme</keyword>
<comment type="pathway">
    <text evidence="3">Carbohydrate degradation; glycolysis; D-glyceraldehyde 3-phosphate and glycerone phosphate from D-glucose: step 3/4.</text>
</comment>
<keyword evidence="7 17" id="KW-0808">Transferase</keyword>
<feature type="domain" description="Phosphofructokinase" evidence="16">
    <location>
        <begin position="4"/>
        <end position="282"/>
    </location>
</feature>
<evidence type="ECO:0000256" key="7">
    <source>
        <dbReference type="ARBA" id="ARBA00022679"/>
    </source>
</evidence>
<keyword evidence="8" id="KW-0479">Metal-binding</keyword>
<evidence type="ECO:0000313" key="17">
    <source>
        <dbReference type="EMBL" id="MDU0114670.1"/>
    </source>
</evidence>
<dbReference type="GO" id="GO:0003872">
    <property type="term" value="F:6-phosphofructokinase activity"/>
    <property type="evidence" value="ECO:0007669"/>
    <property type="project" value="UniProtKB-EC"/>
</dbReference>
<evidence type="ECO:0000256" key="10">
    <source>
        <dbReference type="ARBA" id="ARBA00022777"/>
    </source>
</evidence>
<dbReference type="InterPro" id="IPR022953">
    <property type="entry name" value="ATP_PFK"/>
</dbReference>
<dbReference type="Gene3D" id="3.40.50.460">
    <property type="entry name" value="Phosphofructokinase domain"/>
    <property type="match status" value="1"/>
</dbReference>
<evidence type="ECO:0000256" key="9">
    <source>
        <dbReference type="ARBA" id="ARBA00022741"/>
    </source>
</evidence>
<dbReference type="InterPro" id="IPR015912">
    <property type="entry name" value="Phosphofructokinase_CS"/>
</dbReference>
<proteinExistence type="inferred from homology"/>
<gene>
    <name evidence="17" type="ORF">RT723_17075</name>
</gene>
<dbReference type="PANTHER" id="PTHR13697:SF4">
    <property type="entry name" value="ATP-DEPENDENT 6-PHOSPHOFRUCTOKINASE"/>
    <property type="match status" value="1"/>
</dbReference>
<evidence type="ECO:0000256" key="4">
    <source>
        <dbReference type="ARBA" id="ARBA00012055"/>
    </source>
</evidence>
<dbReference type="RefSeq" id="WP_315948348.1">
    <property type="nucleotide sequence ID" value="NZ_JAWCUA010000010.1"/>
</dbReference>
<dbReference type="PRINTS" id="PR00476">
    <property type="entry name" value="PHFRCTKINASE"/>
</dbReference>
<dbReference type="InterPro" id="IPR012003">
    <property type="entry name" value="ATP_PFK_prok-type"/>
</dbReference>
<dbReference type="EC" id="2.7.1.11" evidence="4"/>
<evidence type="ECO:0000256" key="12">
    <source>
        <dbReference type="ARBA" id="ARBA00022842"/>
    </source>
</evidence>
<dbReference type="PIRSF" id="PIRSF000532">
    <property type="entry name" value="ATP_PFK_prok"/>
    <property type="match status" value="1"/>
</dbReference>
<keyword evidence="9" id="KW-0547">Nucleotide-binding</keyword>
<evidence type="ECO:0000256" key="1">
    <source>
        <dbReference type="ARBA" id="ARBA00001946"/>
    </source>
</evidence>
<reference evidence="17 18" key="1">
    <citation type="submission" date="2023-10" db="EMBL/GenBank/DDBJ databases">
        <title>Psychrosphaera aquimaarina strain SW33 isolated from seawater.</title>
        <authorList>
            <person name="Bayburt H."/>
            <person name="Kim J.M."/>
            <person name="Choi B.J."/>
            <person name="Jeon C.O."/>
        </authorList>
    </citation>
    <scope>NUCLEOTIDE SEQUENCE [LARGE SCALE GENOMIC DNA]</scope>
    <source>
        <strain evidence="17 18">KCTC 52743</strain>
    </source>
</reference>
<keyword evidence="11" id="KW-0067">ATP-binding</keyword>
<evidence type="ECO:0000256" key="13">
    <source>
        <dbReference type="ARBA" id="ARBA00023152"/>
    </source>
</evidence>
<keyword evidence="12" id="KW-0460">Magnesium</keyword>
<evidence type="ECO:0000256" key="3">
    <source>
        <dbReference type="ARBA" id="ARBA00004679"/>
    </source>
</evidence>
<dbReference type="PROSITE" id="PS00433">
    <property type="entry name" value="PHOSPHOFRUCTOKINASE"/>
    <property type="match status" value="1"/>
</dbReference>
<dbReference type="PANTHER" id="PTHR13697">
    <property type="entry name" value="PHOSPHOFRUCTOKINASE"/>
    <property type="match status" value="1"/>
</dbReference>
<evidence type="ECO:0000256" key="2">
    <source>
        <dbReference type="ARBA" id="ARBA00004496"/>
    </source>
</evidence>
<evidence type="ECO:0000256" key="15">
    <source>
        <dbReference type="ARBA" id="ARBA00048070"/>
    </source>
</evidence>
<comment type="caution">
    <text evidence="17">The sequence shown here is derived from an EMBL/GenBank/DDBJ whole genome shotgun (WGS) entry which is preliminary data.</text>
</comment>
<name>A0ABU3R4Q8_9GAMM</name>
<comment type="cofactor">
    <cofactor evidence="1">
        <name>Mg(2+)</name>
        <dbReference type="ChEBI" id="CHEBI:18420"/>
    </cofactor>
</comment>
<organism evidence="17 18">
    <name type="scientific">Psychrosphaera aquimarina</name>
    <dbReference type="NCBI Taxonomy" id="2044854"/>
    <lineage>
        <taxon>Bacteria</taxon>
        <taxon>Pseudomonadati</taxon>
        <taxon>Pseudomonadota</taxon>
        <taxon>Gammaproteobacteria</taxon>
        <taxon>Alteromonadales</taxon>
        <taxon>Pseudoalteromonadaceae</taxon>
        <taxon>Psychrosphaera</taxon>
    </lineage>
</organism>
<dbReference type="SUPFAM" id="SSF53784">
    <property type="entry name" value="Phosphofructokinase"/>
    <property type="match status" value="1"/>
</dbReference>
<evidence type="ECO:0000256" key="8">
    <source>
        <dbReference type="ARBA" id="ARBA00022723"/>
    </source>
</evidence>
<evidence type="ECO:0000259" key="16">
    <source>
        <dbReference type="Pfam" id="PF00365"/>
    </source>
</evidence>
<protein>
    <recommendedName>
        <fullName evidence="4">6-phosphofructokinase</fullName>
        <ecNumber evidence="4">2.7.1.11</ecNumber>
    </recommendedName>
</protein>
<evidence type="ECO:0000256" key="14">
    <source>
        <dbReference type="ARBA" id="ARBA00038478"/>
    </source>
</evidence>
<dbReference type="InterPro" id="IPR035966">
    <property type="entry name" value="PKF_sf"/>
</dbReference>
<sequence length="327" mass="35056">MKTIGIITSGGDAPGMNAAIHSIVTTARFHNIQCIGFERGYNGLIDDIHHDLTLTNVKHISHLGGTILKSARCPRMLEQKFRNQVIETLINNSIDGLIVIGGDGSFQGAHLLSQITDIPIIGVPGTIDNDIDGSDYTIGFDTASNTALDAIDKIRDTADAFERIFIIEVMGRHSGQLALNVGIAAEAEQIICPEMAIDPHLIVQNIAQHINSYLIDNGHASYIIVAAENTYPDGALALAELLTKQIGIECRASVLGHMQRGGLASCADRTLATKLGAFAVESLISGYNNVMSGQVNGQLTLTELEKTGLGTKQVDPYLLNIYTNKLN</sequence>
<keyword evidence="5" id="KW-0963">Cytoplasm</keyword>
<dbReference type="InterPro" id="IPR000023">
    <property type="entry name" value="Phosphofructokinase_dom"/>
</dbReference>
<dbReference type="Gene3D" id="3.40.50.450">
    <property type="match status" value="1"/>
</dbReference>
<keyword evidence="18" id="KW-1185">Reference proteome</keyword>
<comment type="similarity">
    <text evidence="14">Belongs to the phosphofructokinase type A (PFKA) family.</text>
</comment>
<evidence type="ECO:0000313" key="18">
    <source>
        <dbReference type="Proteomes" id="UP001257914"/>
    </source>
</evidence>
<dbReference type="NCBIfam" id="NF002872">
    <property type="entry name" value="PRK03202.1"/>
    <property type="match status" value="1"/>
</dbReference>
<keyword evidence="13" id="KW-0324">Glycolysis</keyword>
<keyword evidence="10" id="KW-0418">Kinase</keyword>
<evidence type="ECO:0000256" key="11">
    <source>
        <dbReference type="ARBA" id="ARBA00022840"/>
    </source>
</evidence>
<comment type="catalytic activity">
    <reaction evidence="15">
        <text>beta-D-fructose 6-phosphate + ATP = beta-D-fructose 1,6-bisphosphate + ADP + H(+)</text>
        <dbReference type="Rhea" id="RHEA:16109"/>
        <dbReference type="ChEBI" id="CHEBI:15378"/>
        <dbReference type="ChEBI" id="CHEBI:30616"/>
        <dbReference type="ChEBI" id="CHEBI:32966"/>
        <dbReference type="ChEBI" id="CHEBI:57634"/>
        <dbReference type="ChEBI" id="CHEBI:456216"/>
        <dbReference type="EC" id="2.7.1.11"/>
    </reaction>
</comment>
<dbReference type="Pfam" id="PF00365">
    <property type="entry name" value="PFK"/>
    <property type="match status" value="1"/>
</dbReference>
<dbReference type="Proteomes" id="UP001257914">
    <property type="component" value="Unassembled WGS sequence"/>
</dbReference>
<evidence type="ECO:0000256" key="5">
    <source>
        <dbReference type="ARBA" id="ARBA00022490"/>
    </source>
</evidence>
<comment type="subcellular location">
    <subcellularLocation>
        <location evidence="2">Cytoplasm</location>
    </subcellularLocation>
</comment>
<evidence type="ECO:0000256" key="6">
    <source>
        <dbReference type="ARBA" id="ARBA00022533"/>
    </source>
</evidence>
<dbReference type="EMBL" id="JAWCUA010000010">
    <property type="protein sequence ID" value="MDU0114670.1"/>
    <property type="molecule type" value="Genomic_DNA"/>
</dbReference>
<accession>A0ABU3R4Q8</accession>